<evidence type="ECO:0000313" key="3">
    <source>
        <dbReference type="EMBL" id="KAK5646568.1"/>
    </source>
</evidence>
<dbReference type="InterPro" id="IPR000618">
    <property type="entry name" value="Insect_cuticle"/>
</dbReference>
<evidence type="ECO:0000256" key="2">
    <source>
        <dbReference type="SAM" id="SignalP"/>
    </source>
</evidence>
<protein>
    <submittedName>
        <fullName evidence="3">Uncharacterized protein</fullName>
    </submittedName>
</protein>
<feature type="chain" id="PRO_5042863207" evidence="2">
    <location>
        <begin position="23"/>
        <end position="136"/>
    </location>
</feature>
<dbReference type="AlphaFoldDB" id="A0AAN7ZRG1"/>
<dbReference type="PANTHER" id="PTHR10380:SF192">
    <property type="entry name" value="GEO02312P1"/>
    <property type="match status" value="1"/>
</dbReference>
<keyword evidence="4" id="KW-1185">Reference proteome</keyword>
<keyword evidence="2" id="KW-0732">Signal</keyword>
<dbReference type="Pfam" id="PF00379">
    <property type="entry name" value="Chitin_bind_4"/>
    <property type="match status" value="1"/>
</dbReference>
<dbReference type="Proteomes" id="UP001329430">
    <property type="component" value="Chromosome 3"/>
</dbReference>
<feature type="signal peptide" evidence="2">
    <location>
        <begin position="1"/>
        <end position="22"/>
    </location>
</feature>
<accession>A0AAN7ZRG1</accession>
<organism evidence="3 4">
    <name type="scientific">Pyrocoelia pectoralis</name>
    <dbReference type="NCBI Taxonomy" id="417401"/>
    <lineage>
        <taxon>Eukaryota</taxon>
        <taxon>Metazoa</taxon>
        <taxon>Ecdysozoa</taxon>
        <taxon>Arthropoda</taxon>
        <taxon>Hexapoda</taxon>
        <taxon>Insecta</taxon>
        <taxon>Pterygota</taxon>
        <taxon>Neoptera</taxon>
        <taxon>Endopterygota</taxon>
        <taxon>Coleoptera</taxon>
        <taxon>Polyphaga</taxon>
        <taxon>Elateriformia</taxon>
        <taxon>Elateroidea</taxon>
        <taxon>Lampyridae</taxon>
        <taxon>Lampyrinae</taxon>
        <taxon>Pyrocoelia</taxon>
    </lineage>
</organism>
<evidence type="ECO:0000313" key="4">
    <source>
        <dbReference type="Proteomes" id="UP001329430"/>
    </source>
</evidence>
<dbReference type="EMBL" id="JAVRBK010000003">
    <property type="protein sequence ID" value="KAK5646568.1"/>
    <property type="molecule type" value="Genomic_DNA"/>
</dbReference>
<name>A0AAN7ZRG1_9COLE</name>
<dbReference type="PROSITE" id="PS51155">
    <property type="entry name" value="CHIT_BIND_RR_2"/>
    <property type="match status" value="1"/>
</dbReference>
<dbReference type="InterPro" id="IPR050468">
    <property type="entry name" value="Cuticle_Struct_Prot"/>
</dbReference>
<dbReference type="PRINTS" id="PR00947">
    <property type="entry name" value="CUTICLE"/>
</dbReference>
<keyword evidence="1" id="KW-0193">Cuticle</keyword>
<dbReference type="PANTHER" id="PTHR10380">
    <property type="entry name" value="CUTICLE PROTEIN"/>
    <property type="match status" value="1"/>
</dbReference>
<gene>
    <name evidence="3" type="ORF">RI129_005032</name>
</gene>
<comment type="caution">
    <text evidence="3">The sequence shown here is derived from an EMBL/GenBank/DDBJ whole genome shotgun (WGS) entry which is preliminary data.</text>
</comment>
<sequence length="136" mass="15371">MLNNHYIWASIVWVFLFKILNADDPKNARIISYENENHDPKKYHFKYETSDGIFREEYGEIVTVDNKEILTVRGKYSYIGTNNVLYVVSYTADEKGYRAEKVEQLLSTPGFAPPVGPTAVFISSNAIKTLQGGGIG</sequence>
<dbReference type="GO" id="GO:0062129">
    <property type="term" value="C:chitin-based extracellular matrix"/>
    <property type="evidence" value="ECO:0007669"/>
    <property type="project" value="TreeGrafter"/>
</dbReference>
<evidence type="ECO:0000256" key="1">
    <source>
        <dbReference type="PROSITE-ProRule" id="PRU00497"/>
    </source>
</evidence>
<proteinExistence type="predicted"/>
<reference evidence="3 4" key="1">
    <citation type="journal article" date="2024" name="Insects">
        <title>An Improved Chromosome-Level Genome Assembly of the Firefly Pyrocoelia pectoralis.</title>
        <authorList>
            <person name="Fu X."/>
            <person name="Meyer-Rochow V.B."/>
            <person name="Ballantyne L."/>
            <person name="Zhu X."/>
        </authorList>
    </citation>
    <scope>NUCLEOTIDE SEQUENCE [LARGE SCALE GENOMIC DNA]</scope>
    <source>
        <strain evidence="3">XCY_ONT2</strain>
    </source>
</reference>
<dbReference type="GO" id="GO:0008010">
    <property type="term" value="F:structural constituent of chitin-based larval cuticle"/>
    <property type="evidence" value="ECO:0007669"/>
    <property type="project" value="TreeGrafter"/>
</dbReference>